<sequence length="141" mass="15830">MAVQALFSGLVVDEFGNPVETTYVGEEPCYVVNDQGFRRHIPSEQVDRQVLNLLREQMKGSEDLIAEQAAKMLGQEDIFSRAILANQLKNFDQQLEQLFQTGIPEAGRAYMGMMGFRVVINVHGEVVRVDQPGQIDEEGDE</sequence>
<name>A0A3D1JJ15_9CHLR</name>
<reference evidence="2 4" key="1">
    <citation type="journal article" date="2018" name="Nat. Biotechnol.">
        <title>A standardized bacterial taxonomy based on genome phylogeny substantially revises the tree of life.</title>
        <authorList>
            <person name="Parks D.H."/>
            <person name="Chuvochina M."/>
            <person name="Waite D.W."/>
            <person name="Rinke C."/>
            <person name="Skarshewski A."/>
            <person name="Chaumeil P.A."/>
            <person name="Hugenholtz P."/>
        </authorList>
    </citation>
    <scope>NUCLEOTIDE SEQUENCE [LARGE SCALE GENOMIC DNA]</scope>
    <source>
        <strain evidence="2">UBA8781</strain>
    </source>
</reference>
<keyword evidence="1" id="KW-0175">Coiled coil</keyword>
<proteinExistence type="predicted"/>
<feature type="coiled-coil region" evidence="1">
    <location>
        <begin position="51"/>
        <end position="101"/>
    </location>
</feature>
<evidence type="ECO:0000313" key="3">
    <source>
        <dbReference type="EMBL" id="HGS21527.1"/>
    </source>
</evidence>
<reference evidence="3" key="2">
    <citation type="journal article" date="2020" name="mSystems">
        <title>Genome- and Community-Level Interaction Insights into Carbon Utilization and Element Cycling Functions of Hydrothermarchaeota in Hydrothermal Sediment.</title>
        <authorList>
            <person name="Zhou Z."/>
            <person name="Liu Y."/>
            <person name="Xu W."/>
            <person name="Pan J."/>
            <person name="Luo Z.H."/>
            <person name="Li M."/>
        </authorList>
    </citation>
    <scope>NUCLEOTIDE SEQUENCE [LARGE SCALE GENOMIC DNA]</scope>
    <source>
        <strain evidence="3">SpSt-573</strain>
    </source>
</reference>
<comment type="caution">
    <text evidence="2">The sequence shown here is derived from an EMBL/GenBank/DDBJ whole genome shotgun (WGS) entry which is preliminary data.</text>
</comment>
<dbReference type="EMBL" id="DSYK01000332">
    <property type="protein sequence ID" value="HGS21527.1"/>
    <property type="molecule type" value="Genomic_DNA"/>
</dbReference>
<dbReference type="STRING" id="229919.GCA_001050195_02850"/>
<evidence type="ECO:0000313" key="4">
    <source>
        <dbReference type="Proteomes" id="UP000264141"/>
    </source>
</evidence>
<gene>
    <name evidence="2" type="ORF">DEQ80_11640</name>
    <name evidence="3" type="ORF">ENT37_06635</name>
</gene>
<dbReference type="RefSeq" id="WP_062195254.1">
    <property type="nucleotide sequence ID" value="NZ_DF967965.1"/>
</dbReference>
<evidence type="ECO:0000313" key="2">
    <source>
        <dbReference type="EMBL" id="HCE18502.1"/>
    </source>
</evidence>
<dbReference type="AlphaFoldDB" id="A0A3D1JJ15"/>
<organism evidence="2 4">
    <name type="scientific">Anaerolinea thermolimosa</name>
    <dbReference type="NCBI Taxonomy" id="229919"/>
    <lineage>
        <taxon>Bacteria</taxon>
        <taxon>Bacillati</taxon>
        <taxon>Chloroflexota</taxon>
        <taxon>Anaerolineae</taxon>
        <taxon>Anaerolineales</taxon>
        <taxon>Anaerolineaceae</taxon>
        <taxon>Anaerolinea</taxon>
    </lineage>
</organism>
<dbReference type="OrthoDB" id="161602at2"/>
<dbReference type="Proteomes" id="UP000264141">
    <property type="component" value="Unassembled WGS sequence"/>
</dbReference>
<protein>
    <submittedName>
        <fullName evidence="2">Uncharacterized protein</fullName>
    </submittedName>
</protein>
<dbReference type="EMBL" id="DPBP01000044">
    <property type="protein sequence ID" value="HCE18502.1"/>
    <property type="molecule type" value="Genomic_DNA"/>
</dbReference>
<evidence type="ECO:0000256" key="1">
    <source>
        <dbReference type="SAM" id="Coils"/>
    </source>
</evidence>
<accession>A0A3D1JJ15</accession>